<evidence type="ECO:0000313" key="2">
    <source>
        <dbReference type="Proteomes" id="UP000554766"/>
    </source>
</evidence>
<proteinExistence type="predicted"/>
<accession>A0A7L4P8K1</accession>
<evidence type="ECO:0000313" key="1">
    <source>
        <dbReference type="EMBL" id="NYR14777.1"/>
    </source>
</evidence>
<dbReference type="OMA" id="MRESAGW"/>
<organism evidence="1 2">
    <name type="scientific">Pyrobaculum arsenaticum</name>
    <dbReference type="NCBI Taxonomy" id="121277"/>
    <lineage>
        <taxon>Archaea</taxon>
        <taxon>Thermoproteota</taxon>
        <taxon>Thermoprotei</taxon>
        <taxon>Thermoproteales</taxon>
        <taxon>Thermoproteaceae</taxon>
        <taxon>Pyrobaculum</taxon>
    </lineage>
</organism>
<dbReference type="Proteomes" id="UP000554766">
    <property type="component" value="Unassembled WGS sequence"/>
</dbReference>
<sequence>MGRHAFRDLEAIPYLPRDGFPGSGKLTGEEFRIVEPDADYLRLVGRGGDEYIAWDFVLGTLDTGEWVLFAEDGLYLARRAGDRVVVERPYHGSIFDVRGPPYMPYYPVVPVKWIRERFERAKELAARRSIRNLEIYQPPVDAAYLLRWPLVQFPWEYEVVCGFTPYGWAKRVDCGEVCKYLKTPWCREVAELMRESAGWLT</sequence>
<protein>
    <submittedName>
        <fullName evidence="1">Uncharacterized protein</fullName>
    </submittedName>
</protein>
<reference evidence="1 2" key="1">
    <citation type="journal article" date="2020" name="Nat. Commun.">
        <title>The structures of two archaeal type IV pili illuminate evolutionary relationships.</title>
        <authorList>
            <person name="Wang F."/>
            <person name="Baquero D.P."/>
            <person name="Su Z."/>
            <person name="Beltran L.C."/>
            <person name="Prangishvili D."/>
            <person name="Krupovic M."/>
            <person name="Egelman E.H."/>
        </authorList>
    </citation>
    <scope>NUCLEOTIDE SEQUENCE [LARGE SCALE GENOMIC DNA]</scope>
    <source>
        <strain evidence="1 2">2GA</strain>
    </source>
</reference>
<dbReference type="EMBL" id="JAAVJF010000001">
    <property type="protein sequence ID" value="NYR14777.1"/>
    <property type="molecule type" value="Genomic_DNA"/>
</dbReference>
<name>A0A7L4P8K1_9CREN</name>
<dbReference type="AlphaFoldDB" id="A0A7L4P8K1"/>
<comment type="caution">
    <text evidence="1">The sequence shown here is derived from an EMBL/GenBank/DDBJ whole genome shotgun (WGS) entry which is preliminary data.</text>
</comment>
<keyword evidence="2" id="KW-1185">Reference proteome</keyword>
<gene>
    <name evidence="1" type="ORF">HC235_02120</name>
</gene>